<reference evidence="1 2" key="1">
    <citation type="submission" date="2021-12" db="EMBL/GenBank/DDBJ databases">
        <title>High titer production of polyol ester of fatty acids by Rhodotorula paludigena BS15 towards product separation-free biomass refinery.</title>
        <authorList>
            <person name="Mano J."/>
            <person name="Ono H."/>
            <person name="Tanaka T."/>
            <person name="Naito K."/>
            <person name="Sushida H."/>
            <person name="Ike M."/>
            <person name="Tokuyasu K."/>
            <person name="Kitaoka M."/>
        </authorList>
    </citation>
    <scope>NUCLEOTIDE SEQUENCE [LARGE SCALE GENOMIC DNA]</scope>
    <source>
        <strain evidence="1 2">BS15</strain>
    </source>
</reference>
<comment type="caution">
    <text evidence="1">The sequence shown here is derived from an EMBL/GenBank/DDBJ whole genome shotgun (WGS) entry which is preliminary data.</text>
</comment>
<evidence type="ECO:0000313" key="1">
    <source>
        <dbReference type="EMBL" id="GJN88295.1"/>
    </source>
</evidence>
<accession>A0AAV5G742</accession>
<evidence type="ECO:0000313" key="2">
    <source>
        <dbReference type="Proteomes" id="UP001342314"/>
    </source>
</evidence>
<name>A0AAV5G742_9BASI</name>
<sequence length="303" mass="33619">MPPMASSSKQQVEDVPLDAERADAAARKARRATRLFKVGTELAFKAPTFCETMRNIVGLREAVWLQQREFVERDNLQIQSRKVADKLCASSANIVLRANFAAYERFCAIADAPVFPITHAMLALAMCARCTAEDGRFRTFRDDILRVKSVTASIWSKERQATEMDKMDPDGAGLLEFMQEDVRRDSKKREATEEPGKQDVAAKRIRAEESESALACVTPAHILTTENPLEQSLTFSSTFPPSSPFGRTRIIYTSPVSIAQLAAFLSLGGPTLINLAGAQVDNGLDLTDELEVFSQRIAEWRNS</sequence>
<dbReference type="Proteomes" id="UP001342314">
    <property type="component" value="Unassembled WGS sequence"/>
</dbReference>
<organism evidence="1 2">
    <name type="scientific">Rhodotorula paludigena</name>
    <dbReference type="NCBI Taxonomy" id="86838"/>
    <lineage>
        <taxon>Eukaryota</taxon>
        <taxon>Fungi</taxon>
        <taxon>Dikarya</taxon>
        <taxon>Basidiomycota</taxon>
        <taxon>Pucciniomycotina</taxon>
        <taxon>Microbotryomycetes</taxon>
        <taxon>Sporidiobolales</taxon>
        <taxon>Sporidiobolaceae</taxon>
        <taxon>Rhodotorula</taxon>
    </lineage>
</organism>
<gene>
    <name evidence="1" type="ORF">Rhopal_001260-T1</name>
</gene>
<proteinExistence type="predicted"/>
<dbReference type="AlphaFoldDB" id="A0AAV5G742"/>
<keyword evidence="2" id="KW-1185">Reference proteome</keyword>
<dbReference type="EMBL" id="BQKY01000003">
    <property type="protein sequence ID" value="GJN88295.1"/>
    <property type="molecule type" value="Genomic_DNA"/>
</dbReference>
<protein>
    <submittedName>
        <fullName evidence="1">Uncharacterized protein</fullName>
    </submittedName>
</protein>